<reference evidence="3" key="1">
    <citation type="journal article" date="2019" name="Int. J. Syst. Evol. Microbiol.">
        <title>The Global Catalogue of Microorganisms (GCM) 10K type strain sequencing project: providing services to taxonomists for standard genome sequencing and annotation.</title>
        <authorList>
            <consortium name="The Broad Institute Genomics Platform"/>
            <consortium name="The Broad Institute Genome Sequencing Center for Infectious Disease"/>
            <person name="Wu L."/>
            <person name="Ma J."/>
        </authorList>
    </citation>
    <scope>NUCLEOTIDE SEQUENCE [LARGE SCALE GENOMIC DNA]</scope>
    <source>
        <strain evidence="3">KCTC 13128</strain>
    </source>
</reference>
<dbReference type="RefSeq" id="WP_390272026.1">
    <property type="nucleotide sequence ID" value="NZ_JBHRSA010000041.1"/>
</dbReference>
<keyword evidence="3" id="KW-1185">Reference proteome</keyword>
<protein>
    <submittedName>
        <fullName evidence="2">Uncharacterized protein</fullName>
    </submittedName>
</protein>
<evidence type="ECO:0000313" key="3">
    <source>
        <dbReference type="Proteomes" id="UP001595279"/>
    </source>
</evidence>
<dbReference type="Proteomes" id="UP001595279">
    <property type="component" value="Unassembled WGS sequence"/>
</dbReference>
<keyword evidence="1" id="KW-1133">Transmembrane helix</keyword>
<evidence type="ECO:0000313" key="2">
    <source>
        <dbReference type="EMBL" id="MFC3040622.1"/>
    </source>
</evidence>
<evidence type="ECO:0000256" key="1">
    <source>
        <dbReference type="SAM" id="Phobius"/>
    </source>
</evidence>
<organism evidence="2 3">
    <name type="scientific">Virgibacillus xinjiangensis</name>
    <dbReference type="NCBI Taxonomy" id="393090"/>
    <lineage>
        <taxon>Bacteria</taxon>
        <taxon>Bacillati</taxon>
        <taxon>Bacillota</taxon>
        <taxon>Bacilli</taxon>
        <taxon>Bacillales</taxon>
        <taxon>Bacillaceae</taxon>
        <taxon>Virgibacillus</taxon>
    </lineage>
</organism>
<proteinExistence type="predicted"/>
<comment type="caution">
    <text evidence="2">The sequence shown here is derived from an EMBL/GenBank/DDBJ whole genome shotgun (WGS) entry which is preliminary data.</text>
</comment>
<accession>A0ABV7CWC0</accession>
<keyword evidence="1" id="KW-0472">Membrane</keyword>
<name>A0ABV7CWC0_9BACI</name>
<dbReference type="EMBL" id="JBHRSA010000041">
    <property type="protein sequence ID" value="MFC3040622.1"/>
    <property type="molecule type" value="Genomic_DNA"/>
</dbReference>
<keyword evidence="1" id="KW-0812">Transmembrane</keyword>
<gene>
    <name evidence="2" type="ORF">ACFOGI_10225</name>
</gene>
<feature type="transmembrane region" description="Helical" evidence="1">
    <location>
        <begin position="33"/>
        <end position="49"/>
    </location>
</feature>
<sequence>MLRSMRLFLAQIALLAILPAAEATWLAILSAILEALLIGFLLIRFKMAVDRNYRLVLEKTHQIPPQMTAEGANGSQSSFL</sequence>